<reference evidence="2" key="1">
    <citation type="submission" date="2022-07" db="EMBL/GenBank/DDBJ databases">
        <title>Genome Sequence of Xylaria arbuscula.</title>
        <authorList>
            <person name="Buettner E."/>
        </authorList>
    </citation>
    <scope>NUCLEOTIDE SEQUENCE</scope>
    <source>
        <strain evidence="2">VT107</strain>
    </source>
</reference>
<name>A0A9W8TQ97_9PEZI</name>
<evidence type="ECO:0000313" key="2">
    <source>
        <dbReference type="EMBL" id="KAJ3577301.1"/>
    </source>
</evidence>
<organism evidence="2 3">
    <name type="scientific">Xylaria arbuscula</name>
    <dbReference type="NCBI Taxonomy" id="114810"/>
    <lineage>
        <taxon>Eukaryota</taxon>
        <taxon>Fungi</taxon>
        <taxon>Dikarya</taxon>
        <taxon>Ascomycota</taxon>
        <taxon>Pezizomycotina</taxon>
        <taxon>Sordariomycetes</taxon>
        <taxon>Xylariomycetidae</taxon>
        <taxon>Xylariales</taxon>
        <taxon>Xylariaceae</taxon>
        <taxon>Xylaria</taxon>
    </lineage>
</organism>
<keyword evidence="3" id="KW-1185">Reference proteome</keyword>
<protein>
    <submittedName>
        <fullName evidence="2">Uncharacterized protein</fullName>
    </submittedName>
</protein>
<dbReference type="EMBL" id="JANPWZ010000396">
    <property type="protein sequence ID" value="KAJ3577301.1"/>
    <property type="molecule type" value="Genomic_DNA"/>
</dbReference>
<proteinExistence type="predicted"/>
<accession>A0A9W8TQ97</accession>
<dbReference type="Proteomes" id="UP001148614">
    <property type="component" value="Unassembled WGS sequence"/>
</dbReference>
<dbReference type="AlphaFoldDB" id="A0A9W8TQ97"/>
<feature type="region of interest" description="Disordered" evidence="1">
    <location>
        <begin position="158"/>
        <end position="181"/>
    </location>
</feature>
<sequence>MLNETQCDDAFSPHPFLEPTDKSVYQPGDAVGVRWYAGVIPEAEEDRTFYTTKMTFDLFLLPYRSNNFTYDLLHNTTISFLNATADGVYWSYIPYAPCEATEIVYLWSIPKNFTAPPQVTNNEYVAVVQNAVDPDTGFLPGGSSALIESSPFQILSLPASSSSSTSDSNSDLDTTHVIPEP</sequence>
<feature type="compositionally biased region" description="Low complexity" evidence="1">
    <location>
        <begin position="158"/>
        <end position="172"/>
    </location>
</feature>
<gene>
    <name evidence="2" type="ORF">NPX13_g3268</name>
</gene>
<evidence type="ECO:0000313" key="3">
    <source>
        <dbReference type="Proteomes" id="UP001148614"/>
    </source>
</evidence>
<evidence type="ECO:0000256" key="1">
    <source>
        <dbReference type="SAM" id="MobiDB-lite"/>
    </source>
</evidence>
<comment type="caution">
    <text evidence="2">The sequence shown here is derived from an EMBL/GenBank/DDBJ whole genome shotgun (WGS) entry which is preliminary data.</text>
</comment>